<evidence type="ECO:0000313" key="2">
    <source>
        <dbReference type="EMBL" id="RSU10879.1"/>
    </source>
</evidence>
<dbReference type="PANTHER" id="PTHR37038">
    <property type="entry name" value="TRANSCRIPTIONAL REGULATOR-RELATED"/>
    <property type="match status" value="1"/>
</dbReference>
<protein>
    <recommendedName>
        <fullName evidence="1">HTH cro/C1-type domain-containing protein</fullName>
    </recommendedName>
</protein>
<feature type="domain" description="HTH cro/C1-type" evidence="1">
    <location>
        <begin position="6"/>
        <end position="59"/>
    </location>
</feature>
<dbReference type="Gene3D" id="1.10.260.40">
    <property type="entry name" value="lambda repressor-like DNA-binding domains"/>
    <property type="match status" value="1"/>
</dbReference>
<dbReference type="Gene3D" id="1.25.40.400">
    <property type="match status" value="1"/>
</dbReference>
<dbReference type="OrthoDB" id="2199471at2"/>
<evidence type="ECO:0000313" key="3">
    <source>
        <dbReference type="Proteomes" id="UP000286773"/>
    </source>
</evidence>
<dbReference type="Proteomes" id="UP000286773">
    <property type="component" value="Unassembled WGS sequence"/>
</dbReference>
<comment type="caution">
    <text evidence="2">The sequence shown here is derived from an EMBL/GenBank/DDBJ whole genome shotgun (WGS) entry which is preliminary data.</text>
</comment>
<organism evidence="2 3">
    <name type="scientific">Vagococcus acidifermentans</name>
    <dbReference type="NCBI Taxonomy" id="564710"/>
    <lineage>
        <taxon>Bacteria</taxon>
        <taxon>Bacillati</taxon>
        <taxon>Bacillota</taxon>
        <taxon>Bacilli</taxon>
        <taxon>Lactobacillales</taxon>
        <taxon>Enterococcaceae</taxon>
        <taxon>Vagococcus</taxon>
    </lineage>
</organism>
<dbReference type="InterPro" id="IPR010982">
    <property type="entry name" value="Lambda_DNA-bd_dom_sf"/>
</dbReference>
<proteinExistence type="predicted"/>
<dbReference type="AlphaFoldDB" id="A0A430AS30"/>
<dbReference type="GO" id="GO:0003677">
    <property type="term" value="F:DNA binding"/>
    <property type="evidence" value="ECO:0007669"/>
    <property type="project" value="InterPro"/>
</dbReference>
<sequence>MYGPTIKHIRQGKDLSIKHVYTGVCSKTNAIKFENGERSISAEKFYLVLQHLMISMDEFQWIMNGYQPPEDEHFQYLIAKTWNTSQNDSFQKLVQLLEREAVGVERVQQASYQLLENFRQGNPPQEKELALVIRYFSDLRTWTLKDLAFFANTCYLLPYDLMCSLLNEALGVRERYAMFRGSDELFAALLSNCINRMIIEQDAPQAKKYLSLLRNLSKGIQMCGYKLLVEAYEAKILFMFEDELKGKVKLQNILEIALFLQQPKIVEEIEELLSGSQHD</sequence>
<name>A0A430AS30_9ENTE</name>
<accession>A0A430AS30</accession>
<dbReference type="InterPro" id="IPR010057">
    <property type="entry name" value="Transcription_activator_Rgg_C"/>
</dbReference>
<evidence type="ECO:0000259" key="1">
    <source>
        <dbReference type="PROSITE" id="PS50943"/>
    </source>
</evidence>
<dbReference type="EMBL" id="NGKC01000010">
    <property type="protein sequence ID" value="RSU10879.1"/>
    <property type="molecule type" value="Genomic_DNA"/>
</dbReference>
<dbReference type="CDD" id="cd00093">
    <property type="entry name" value="HTH_XRE"/>
    <property type="match status" value="1"/>
</dbReference>
<gene>
    <name evidence="2" type="ORF">CBF27_09295</name>
</gene>
<reference evidence="2 3" key="1">
    <citation type="submission" date="2017-05" db="EMBL/GenBank/DDBJ databases">
        <title>Vagococcus spp. assemblies.</title>
        <authorList>
            <person name="Gulvik C.A."/>
        </authorList>
    </citation>
    <scope>NUCLEOTIDE SEQUENCE [LARGE SCALE GENOMIC DNA]</scope>
    <source>
        <strain evidence="2 3">LMG 24798</strain>
    </source>
</reference>
<dbReference type="InterPro" id="IPR053163">
    <property type="entry name" value="HTH-type_regulator_Rgg"/>
</dbReference>
<dbReference type="RefSeq" id="WP_126814029.1">
    <property type="nucleotide sequence ID" value="NZ_NGKC01000010.1"/>
</dbReference>
<dbReference type="NCBIfam" id="TIGR01716">
    <property type="entry name" value="RGG_Cterm"/>
    <property type="match status" value="1"/>
</dbReference>
<keyword evidence="3" id="KW-1185">Reference proteome</keyword>
<dbReference type="Pfam" id="PF21259">
    <property type="entry name" value="Rgg_C"/>
    <property type="match status" value="1"/>
</dbReference>
<dbReference type="SUPFAM" id="SSF47413">
    <property type="entry name" value="lambda repressor-like DNA-binding domains"/>
    <property type="match status" value="1"/>
</dbReference>
<dbReference type="InterPro" id="IPR001387">
    <property type="entry name" value="Cro/C1-type_HTH"/>
</dbReference>
<dbReference type="PROSITE" id="PS50943">
    <property type="entry name" value="HTH_CROC1"/>
    <property type="match status" value="1"/>
</dbReference>